<name>C7BRL4_PHOAA</name>
<organism evidence="1 2">
    <name type="scientific">Photorhabdus asymbiotica subsp. asymbiotica (strain ATCC 43949 / 3105-77)</name>
    <name type="common">Xenorhabdus luminescens (strain 2)</name>
    <dbReference type="NCBI Taxonomy" id="553480"/>
    <lineage>
        <taxon>Bacteria</taxon>
        <taxon>Pseudomonadati</taxon>
        <taxon>Pseudomonadota</taxon>
        <taxon>Gammaproteobacteria</taxon>
        <taxon>Enterobacterales</taxon>
        <taxon>Morganellaceae</taxon>
        <taxon>Photorhabdus</taxon>
    </lineage>
</organism>
<proteinExistence type="predicted"/>
<protein>
    <submittedName>
        <fullName evidence="1">Uncharacterized protein</fullName>
    </submittedName>
</protein>
<reference evidence="1 2" key="1">
    <citation type="journal article" date="2009" name="BMC Genomics">
        <title>Comparative genomics of the emerging human pathogen Photorhabdus asymbiotica with the insect pathogen Photorhabdus luminescens.</title>
        <authorList>
            <person name="Wilkinson P."/>
            <person name="Waterfield N.R."/>
            <person name="Crossman L."/>
            <person name="Corton C."/>
            <person name="Sanchez-Contreras M."/>
            <person name="Vlisidou I."/>
            <person name="Barron A."/>
            <person name="Bignell A."/>
            <person name="Clark L."/>
            <person name="Ormond D."/>
            <person name="Mayho M."/>
            <person name="Bason N."/>
            <person name="Smith F."/>
            <person name="Simmonds M."/>
            <person name="Churcher C."/>
            <person name="Harris D."/>
            <person name="Thompson N.R."/>
            <person name="Quail M."/>
            <person name="Parkhill J."/>
            <person name="ffrench-Constant R.H."/>
        </authorList>
    </citation>
    <scope>NUCLEOTIDE SEQUENCE [LARGE SCALE GENOMIC DNA]</scope>
    <source>
        <strain evidence="2">ATCC 43949 / 3105-77</strain>
    </source>
</reference>
<dbReference type="AlphaFoldDB" id="C7BRL4"/>
<evidence type="ECO:0000313" key="1">
    <source>
        <dbReference type="EMBL" id="CAQ83415.1"/>
    </source>
</evidence>
<dbReference type="KEGG" id="pay:PAU_01323"/>
<sequence>METRYIIMVKFPVIEHFAEQKLTAQPILILFA</sequence>
<gene>
    <name evidence="1" type="ordered locus">PAU_01323</name>
</gene>
<dbReference type="STRING" id="291112.PAU_01323"/>
<accession>C7BRL4</accession>
<evidence type="ECO:0000313" key="2">
    <source>
        <dbReference type="Proteomes" id="UP000002747"/>
    </source>
</evidence>
<dbReference type="EMBL" id="FM162591">
    <property type="protein sequence ID" value="CAQ83415.1"/>
    <property type="molecule type" value="Genomic_DNA"/>
</dbReference>
<dbReference type="Proteomes" id="UP000002747">
    <property type="component" value="Chromosome"/>
</dbReference>